<dbReference type="Gene3D" id="3.40.50.300">
    <property type="entry name" value="P-loop containing nucleotide triphosphate hydrolases"/>
    <property type="match status" value="1"/>
</dbReference>
<dbReference type="AlphaFoldDB" id="A0AA42R8S4"/>
<evidence type="ECO:0000259" key="1">
    <source>
        <dbReference type="SMART" id="SM00382"/>
    </source>
</evidence>
<dbReference type="GO" id="GO:0005524">
    <property type="term" value="F:ATP binding"/>
    <property type="evidence" value="ECO:0007669"/>
    <property type="project" value="UniProtKB-KW"/>
</dbReference>
<keyword evidence="2" id="KW-0547">Nucleotide-binding</keyword>
<dbReference type="InterPro" id="IPR027417">
    <property type="entry name" value="P-loop_NTPase"/>
</dbReference>
<comment type="caution">
    <text evidence="2">The sequence shown here is derived from an EMBL/GenBank/DDBJ whole genome shotgun (WGS) entry which is preliminary data.</text>
</comment>
<dbReference type="SUPFAM" id="SSF52540">
    <property type="entry name" value="P-loop containing nucleoside triphosphate hydrolases"/>
    <property type="match status" value="1"/>
</dbReference>
<dbReference type="RefSeq" id="WP_279982804.1">
    <property type="nucleotide sequence ID" value="NZ_JAOCIZ010000053.1"/>
</dbReference>
<organism evidence="2 3">
    <name type="scientific">Aeromonas caviae</name>
    <name type="common">Aeromonas punctata</name>
    <dbReference type="NCBI Taxonomy" id="648"/>
    <lineage>
        <taxon>Bacteria</taxon>
        <taxon>Pseudomonadati</taxon>
        <taxon>Pseudomonadota</taxon>
        <taxon>Gammaproteobacteria</taxon>
        <taxon>Aeromonadales</taxon>
        <taxon>Aeromonadaceae</taxon>
        <taxon>Aeromonas</taxon>
    </lineage>
</organism>
<dbReference type="GO" id="GO:0016887">
    <property type="term" value="F:ATP hydrolysis activity"/>
    <property type="evidence" value="ECO:0007669"/>
    <property type="project" value="InterPro"/>
</dbReference>
<evidence type="ECO:0000313" key="3">
    <source>
        <dbReference type="Proteomes" id="UP001161704"/>
    </source>
</evidence>
<gene>
    <name evidence="2" type="ORF">N5I20_13730</name>
</gene>
<feature type="non-terminal residue" evidence="2">
    <location>
        <position position="310"/>
    </location>
</feature>
<dbReference type="InterPro" id="IPR003593">
    <property type="entry name" value="AAA+_ATPase"/>
</dbReference>
<evidence type="ECO:0000313" key="2">
    <source>
        <dbReference type="EMBL" id="MDH1506121.1"/>
    </source>
</evidence>
<dbReference type="Proteomes" id="UP001161704">
    <property type="component" value="Unassembled WGS sequence"/>
</dbReference>
<dbReference type="EMBL" id="JAOCIZ010000053">
    <property type="protein sequence ID" value="MDH1506121.1"/>
    <property type="molecule type" value="Genomic_DNA"/>
</dbReference>
<keyword evidence="2" id="KW-0067">ATP-binding</keyword>
<sequence>MERLDLEDVFNEAGYPRYTFVKPKEYPYLRSSFKSEGKHVTVAGPSGTGKTTLIKTMLSDLNIEERDVLWINARQYSESESGLQVLAEELKCSTDFNEITELLSLISFVVIDDYHFLKSGARLEIAGLLKLWHEKGVRFIIIGIAASAEELYGVDPELGIRNDPFNIKTQDDKFCSELLELGERALNIKFSDGLKTQIIKSSNGVPSILHVVAKVCCIEAGVDCQQENEVIIDNDLPKIRDSVLRIFHGKYRDKLVGLAKGKQQAKSVHNTYFDIVSNIASFDGTEIPTEALYRSIVAVIADAKERGKKA</sequence>
<proteinExistence type="predicted"/>
<reference evidence="2" key="1">
    <citation type="submission" date="2022-09" db="EMBL/GenBank/DDBJ databases">
        <title>Intensive care unit water sources are persistently colonized with multi-drug resistant bacteria and are the site of extensive horizontal gene transfer of antibiotic resistance genes.</title>
        <authorList>
            <person name="Diorio-Toth L."/>
        </authorList>
    </citation>
    <scope>NUCLEOTIDE SEQUENCE</scope>
    <source>
        <strain evidence="2">GD03710</strain>
    </source>
</reference>
<dbReference type="SMART" id="SM00382">
    <property type="entry name" value="AAA"/>
    <property type="match status" value="1"/>
</dbReference>
<protein>
    <submittedName>
        <fullName evidence="2">ATP-binding protein</fullName>
    </submittedName>
</protein>
<feature type="domain" description="AAA+ ATPase" evidence="1">
    <location>
        <begin position="36"/>
        <end position="164"/>
    </location>
</feature>
<dbReference type="InterPro" id="IPR049945">
    <property type="entry name" value="AAA_22"/>
</dbReference>
<accession>A0AA42R8S4</accession>
<name>A0AA42R8S4_AERCA</name>
<dbReference type="Pfam" id="PF13401">
    <property type="entry name" value="AAA_22"/>
    <property type="match status" value="1"/>
</dbReference>